<accession>A0A9K3LVB9</accession>
<keyword evidence="1" id="KW-0812">Transmembrane</keyword>
<sequence length="165" mass="18857">MIVAFRTAIFRSGVPIWDRHHDPDEIQGQAWIKLHRHINETVILLTWILFGLAVVGVKRGHLFRNSHQIVGFAIFLWTFPLWTMGRLLMPPKVPRNGSRSNNHSIERTTERTTLISRGDASDERTVVSSKESILIMMHRLLGGVMLAAGLWEIYSGSLMLFSKKD</sequence>
<dbReference type="EMBL" id="JAGRRH010000006">
    <property type="protein sequence ID" value="KAG7369214.1"/>
    <property type="molecule type" value="Genomic_DNA"/>
</dbReference>
<proteinExistence type="predicted"/>
<protein>
    <submittedName>
        <fullName evidence="2">Uncharacterized protein</fullName>
    </submittedName>
</protein>
<reference evidence="2" key="2">
    <citation type="submission" date="2021-04" db="EMBL/GenBank/DDBJ databases">
        <authorList>
            <person name="Podell S."/>
        </authorList>
    </citation>
    <scope>NUCLEOTIDE SEQUENCE</scope>
    <source>
        <strain evidence="2">Hildebrandi</strain>
    </source>
</reference>
<evidence type="ECO:0000256" key="1">
    <source>
        <dbReference type="SAM" id="Phobius"/>
    </source>
</evidence>
<feature type="transmembrane region" description="Helical" evidence="1">
    <location>
        <begin position="69"/>
        <end position="89"/>
    </location>
</feature>
<evidence type="ECO:0000313" key="2">
    <source>
        <dbReference type="EMBL" id="KAG7369214.1"/>
    </source>
</evidence>
<feature type="transmembrane region" description="Helical" evidence="1">
    <location>
        <begin position="41"/>
        <end position="57"/>
    </location>
</feature>
<feature type="transmembrane region" description="Helical" evidence="1">
    <location>
        <begin position="140"/>
        <end position="161"/>
    </location>
</feature>
<comment type="caution">
    <text evidence="2">The sequence shown here is derived from an EMBL/GenBank/DDBJ whole genome shotgun (WGS) entry which is preliminary data.</text>
</comment>
<dbReference type="AlphaFoldDB" id="A0A9K3LVB9"/>
<reference evidence="2" key="1">
    <citation type="journal article" date="2021" name="Sci. Rep.">
        <title>Diploid genomic architecture of Nitzschia inconspicua, an elite biomass production diatom.</title>
        <authorList>
            <person name="Oliver A."/>
            <person name="Podell S."/>
            <person name="Pinowska A."/>
            <person name="Traller J.C."/>
            <person name="Smith S.R."/>
            <person name="McClure R."/>
            <person name="Beliaev A."/>
            <person name="Bohutskyi P."/>
            <person name="Hill E.A."/>
            <person name="Rabines A."/>
            <person name="Zheng H."/>
            <person name="Allen L.Z."/>
            <person name="Kuo A."/>
            <person name="Grigoriev I.V."/>
            <person name="Allen A.E."/>
            <person name="Hazlebeck D."/>
            <person name="Allen E.E."/>
        </authorList>
    </citation>
    <scope>NUCLEOTIDE SEQUENCE</scope>
    <source>
        <strain evidence="2">Hildebrandi</strain>
    </source>
</reference>
<dbReference type="Proteomes" id="UP000693970">
    <property type="component" value="Unassembled WGS sequence"/>
</dbReference>
<keyword evidence="1" id="KW-0472">Membrane</keyword>
<organism evidence="2 3">
    <name type="scientific">Nitzschia inconspicua</name>
    <dbReference type="NCBI Taxonomy" id="303405"/>
    <lineage>
        <taxon>Eukaryota</taxon>
        <taxon>Sar</taxon>
        <taxon>Stramenopiles</taxon>
        <taxon>Ochrophyta</taxon>
        <taxon>Bacillariophyta</taxon>
        <taxon>Bacillariophyceae</taxon>
        <taxon>Bacillariophycidae</taxon>
        <taxon>Bacillariales</taxon>
        <taxon>Bacillariaceae</taxon>
        <taxon>Nitzschia</taxon>
    </lineage>
</organism>
<keyword evidence="3" id="KW-1185">Reference proteome</keyword>
<gene>
    <name evidence="2" type="ORF">IV203_031957</name>
</gene>
<keyword evidence="1" id="KW-1133">Transmembrane helix</keyword>
<name>A0A9K3LVB9_9STRA</name>
<evidence type="ECO:0000313" key="3">
    <source>
        <dbReference type="Proteomes" id="UP000693970"/>
    </source>
</evidence>